<evidence type="ECO:0000256" key="2">
    <source>
        <dbReference type="ARBA" id="ARBA00022448"/>
    </source>
</evidence>
<evidence type="ECO:0000256" key="3">
    <source>
        <dbReference type="ARBA" id="ARBA00022692"/>
    </source>
</evidence>
<keyword evidence="4 6" id="KW-1133">Transmembrane helix</keyword>
<evidence type="ECO:0000313" key="7">
    <source>
        <dbReference type="EMBL" id="KAF7640460.1"/>
    </source>
</evidence>
<feature type="transmembrane region" description="Helical" evidence="6">
    <location>
        <begin position="20"/>
        <end position="45"/>
    </location>
</feature>
<evidence type="ECO:0000313" key="8">
    <source>
        <dbReference type="Proteomes" id="UP000605970"/>
    </source>
</evidence>
<feature type="transmembrane region" description="Helical" evidence="6">
    <location>
        <begin position="292"/>
        <end position="314"/>
    </location>
</feature>
<dbReference type="GO" id="GO:0022857">
    <property type="term" value="F:transmembrane transporter activity"/>
    <property type="evidence" value="ECO:0007669"/>
    <property type="project" value="InterPro"/>
</dbReference>
<dbReference type="GO" id="GO:0005765">
    <property type="term" value="C:lysosomal membrane"/>
    <property type="evidence" value="ECO:0007669"/>
    <property type="project" value="TreeGrafter"/>
</dbReference>
<dbReference type="EMBL" id="JABEBT010000001">
    <property type="protein sequence ID" value="KAF7640460.1"/>
    <property type="molecule type" value="Genomic_DNA"/>
</dbReference>
<dbReference type="InterPro" id="IPR036259">
    <property type="entry name" value="MFS_trans_sf"/>
</dbReference>
<reference evidence="7" key="1">
    <citation type="journal article" date="2020" name="Ecol. Evol.">
        <title>Genome structure and content of the rice root-knot nematode (Meloidogyne graminicola).</title>
        <authorList>
            <person name="Phan N.T."/>
            <person name="Danchin E.G.J."/>
            <person name="Klopp C."/>
            <person name="Perfus-Barbeoch L."/>
            <person name="Kozlowski D.K."/>
            <person name="Koutsovoulos G.D."/>
            <person name="Lopez-Roques C."/>
            <person name="Bouchez O."/>
            <person name="Zahm M."/>
            <person name="Besnard G."/>
            <person name="Bellafiore S."/>
        </authorList>
    </citation>
    <scope>NUCLEOTIDE SEQUENCE</scope>
    <source>
        <strain evidence="7">VN-18</strain>
    </source>
</reference>
<dbReference type="Pfam" id="PF07690">
    <property type="entry name" value="MFS_1"/>
    <property type="match status" value="1"/>
</dbReference>
<dbReference type="InterPro" id="IPR011701">
    <property type="entry name" value="MFS"/>
</dbReference>
<proteinExistence type="predicted"/>
<evidence type="ECO:0008006" key="9">
    <source>
        <dbReference type="Google" id="ProtNLM"/>
    </source>
</evidence>
<evidence type="ECO:0000256" key="1">
    <source>
        <dbReference type="ARBA" id="ARBA00004127"/>
    </source>
</evidence>
<dbReference type="AlphaFoldDB" id="A0A8T0A4J1"/>
<sequence>MLLGRILSTDPILLPWGVHLSLYTAPVYFMAFISIIGLIIVLIGFDGRMDKTLKEEEKMSNDLVKQQKWAIKSSIQLEKSPLDLERAKLEVSTDLSLEEPPKIEKSKKLQFNKKAIFACIVARLCMCMLILYLTSLSAPYSMTVFALSGEQMVFITMLIQFSMGVFGIFVCLGYAFRLLSRLDERCCITAALIIMILFFLLTFPWPFINSPMPLPTFINQTLGNSSIQTLITQGCSPEKYNWCLTTPAINIYVYHLSLAFTLGIILPLGNINLDALYSRLLGPIKQGTMQGLFVALSDIVLFVGPIIMTNVYQWGGPRPVWIGIIALFGIGIAFWLYSYEHLVPKYSTVQKINKEKKKHLS</sequence>
<feature type="transmembrane region" description="Helical" evidence="6">
    <location>
        <begin position="251"/>
        <end position="271"/>
    </location>
</feature>
<dbReference type="Proteomes" id="UP000605970">
    <property type="component" value="Unassembled WGS sequence"/>
</dbReference>
<dbReference type="SUPFAM" id="SSF103473">
    <property type="entry name" value="MFS general substrate transporter"/>
    <property type="match status" value="1"/>
</dbReference>
<organism evidence="7 8">
    <name type="scientific">Meloidogyne graminicola</name>
    <dbReference type="NCBI Taxonomy" id="189291"/>
    <lineage>
        <taxon>Eukaryota</taxon>
        <taxon>Metazoa</taxon>
        <taxon>Ecdysozoa</taxon>
        <taxon>Nematoda</taxon>
        <taxon>Chromadorea</taxon>
        <taxon>Rhabditida</taxon>
        <taxon>Tylenchina</taxon>
        <taxon>Tylenchomorpha</taxon>
        <taxon>Tylenchoidea</taxon>
        <taxon>Meloidogynidae</taxon>
        <taxon>Meloidogyninae</taxon>
        <taxon>Meloidogyne</taxon>
    </lineage>
</organism>
<evidence type="ECO:0000256" key="6">
    <source>
        <dbReference type="SAM" id="Phobius"/>
    </source>
</evidence>
<dbReference type="GO" id="GO:0012505">
    <property type="term" value="C:endomembrane system"/>
    <property type="evidence" value="ECO:0007669"/>
    <property type="project" value="UniProtKB-SubCell"/>
</dbReference>
<accession>A0A8T0A4J1</accession>
<feature type="transmembrane region" description="Helical" evidence="6">
    <location>
        <begin position="320"/>
        <end position="337"/>
    </location>
</feature>
<dbReference type="Gene3D" id="1.20.1250.20">
    <property type="entry name" value="MFS general substrate transporter like domains"/>
    <property type="match status" value="1"/>
</dbReference>
<feature type="transmembrane region" description="Helical" evidence="6">
    <location>
        <begin position="153"/>
        <end position="176"/>
    </location>
</feature>
<evidence type="ECO:0000256" key="4">
    <source>
        <dbReference type="ARBA" id="ARBA00022989"/>
    </source>
</evidence>
<comment type="subcellular location">
    <subcellularLocation>
        <location evidence="1">Endomembrane system</location>
        <topology evidence="1">Multi-pass membrane protein</topology>
    </subcellularLocation>
</comment>
<feature type="transmembrane region" description="Helical" evidence="6">
    <location>
        <begin position="115"/>
        <end position="133"/>
    </location>
</feature>
<keyword evidence="8" id="KW-1185">Reference proteome</keyword>
<keyword evidence="3 6" id="KW-0812">Transmembrane</keyword>
<keyword evidence="5 6" id="KW-0472">Membrane</keyword>
<evidence type="ECO:0000256" key="5">
    <source>
        <dbReference type="ARBA" id="ARBA00023136"/>
    </source>
</evidence>
<protein>
    <recommendedName>
        <fullName evidence="9">MFS domain-containing protein</fullName>
    </recommendedName>
</protein>
<dbReference type="PANTHER" id="PTHR23510">
    <property type="entry name" value="INNER MEMBRANE TRANSPORT PROTEIN YAJR"/>
    <property type="match status" value="1"/>
</dbReference>
<keyword evidence="2" id="KW-0813">Transport</keyword>
<feature type="transmembrane region" description="Helical" evidence="6">
    <location>
        <begin position="188"/>
        <end position="208"/>
    </location>
</feature>
<dbReference type="OrthoDB" id="370281at2759"/>
<name>A0A8T0A4J1_9BILA</name>
<dbReference type="PANTHER" id="PTHR23510:SF3">
    <property type="entry name" value="MAJOR FACILITATOR SUPERFAMILY DOMAIN-CONTAINING PROTEIN 8"/>
    <property type="match status" value="1"/>
</dbReference>
<gene>
    <name evidence="7" type="ORF">Mgra_00000281</name>
</gene>
<comment type="caution">
    <text evidence="7">The sequence shown here is derived from an EMBL/GenBank/DDBJ whole genome shotgun (WGS) entry which is preliminary data.</text>
</comment>
<dbReference type="InterPro" id="IPR051068">
    <property type="entry name" value="MFS_Domain-Containing_Protein"/>
</dbReference>